<accession>A0ABR2J405</accession>
<feature type="domain" description="Clr5" evidence="4">
    <location>
        <begin position="11"/>
        <end position="62"/>
    </location>
</feature>
<dbReference type="PANTHER" id="PTHR24198:SF165">
    <property type="entry name" value="ANKYRIN REPEAT-CONTAINING PROTEIN-RELATED"/>
    <property type="match status" value="1"/>
</dbReference>
<evidence type="ECO:0000313" key="5">
    <source>
        <dbReference type="EMBL" id="KAK8872540.1"/>
    </source>
</evidence>
<name>A0ABR2J405_9PEZI</name>
<dbReference type="Proteomes" id="UP001390339">
    <property type="component" value="Unassembled WGS sequence"/>
</dbReference>
<evidence type="ECO:0000256" key="2">
    <source>
        <dbReference type="ARBA" id="ARBA00023043"/>
    </source>
</evidence>
<dbReference type="EMBL" id="JAPCWZ010000003">
    <property type="protein sequence ID" value="KAK8872540.1"/>
    <property type="molecule type" value="Genomic_DNA"/>
</dbReference>
<keyword evidence="6" id="KW-1185">Reference proteome</keyword>
<evidence type="ECO:0000256" key="1">
    <source>
        <dbReference type="ARBA" id="ARBA00022737"/>
    </source>
</evidence>
<comment type="caution">
    <text evidence="5">The sequence shown here is derived from an EMBL/GenBank/DDBJ whole genome shotgun (WGS) entry which is preliminary data.</text>
</comment>
<evidence type="ECO:0000259" key="4">
    <source>
        <dbReference type="Pfam" id="PF14420"/>
    </source>
</evidence>
<organism evidence="5 6">
    <name type="scientific">Apiospora arundinis</name>
    <dbReference type="NCBI Taxonomy" id="335852"/>
    <lineage>
        <taxon>Eukaryota</taxon>
        <taxon>Fungi</taxon>
        <taxon>Dikarya</taxon>
        <taxon>Ascomycota</taxon>
        <taxon>Pezizomycotina</taxon>
        <taxon>Sordariomycetes</taxon>
        <taxon>Xylariomycetidae</taxon>
        <taxon>Amphisphaeriales</taxon>
        <taxon>Apiosporaceae</taxon>
        <taxon>Apiospora</taxon>
    </lineage>
</organism>
<dbReference type="InterPro" id="IPR002110">
    <property type="entry name" value="Ankyrin_rpt"/>
</dbReference>
<keyword evidence="1" id="KW-0677">Repeat</keyword>
<feature type="repeat" description="ANK" evidence="3">
    <location>
        <begin position="976"/>
        <end position="1008"/>
    </location>
</feature>
<dbReference type="InterPro" id="IPR036770">
    <property type="entry name" value="Ankyrin_rpt-contain_sf"/>
</dbReference>
<dbReference type="InterPro" id="IPR025676">
    <property type="entry name" value="Clr5_dom"/>
</dbReference>
<dbReference type="PRINTS" id="PR01415">
    <property type="entry name" value="ANKYRIN"/>
</dbReference>
<dbReference type="Gene3D" id="1.25.40.20">
    <property type="entry name" value="Ankyrin repeat-containing domain"/>
    <property type="match status" value="4"/>
</dbReference>
<reference evidence="5 6" key="1">
    <citation type="journal article" date="2024" name="IMA Fungus">
        <title>Apiospora arundinis, a panoply of carbohydrate-active enzymes and secondary metabolites.</title>
        <authorList>
            <person name="Sorensen T."/>
            <person name="Petersen C."/>
            <person name="Muurmann A.T."/>
            <person name="Christiansen J.V."/>
            <person name="Brundto M.L."/>
            <person name="Overgaard C.K."/>
            <person name="Boysen A.T."/>
            <person name="Wollenberg R.D."/>
            <person name="Larsen T.O."/>
            <person name="Sorensen J.L."/>
            <person name="Nielsen K.L."/>
            <person name="Sondergaard T.E."/>
        </authorList>
    </citation>
    <scope>NUCLEOTIDE SEQUENCE [LARGE SCALE GENOMIC DNA]</scope>
    <source>
        <strain evidence="5 6">AAU 773</strain>
    </source>
</reference>
<dbReference type="PROSITE" id="PS50088">
    <property type="entry name" value="ANK_REPEAT"/>
    <property type="match status" value="5"/>
</dbReference>
<feature type="repeat" description="ANK" evidence="3">
    <location>
        <begin position="941"/>
        <end position="973"/>
    </location>
</feature>
<dbReference type="Pfam" id="PF12796">
    <property type="entry name" value="Ank_2"/>
    <property type="match status" value="3"/>
</dbReference>
<keyword evidence="2 3" id="KW-0040">ANK repeat</keyword>
<dbReference type="PANTHER" id="PTHR24198">
    <property type="entry name" value="ANKYRIN REPEAT AND PROTEIN KINASE DOMAIN-CONTAINING PROTEIN"/>
    <property type="match status" value="1"/>
</dbReference>
<feature type="repeat" description="ANK" evidence="3">
    <location>
        <begin position="728"/>
        <end position="760"/>
    </location>
</feature>
<evidence type="ECO:0000256" key="3">
    <source>
        <dbReference type="PROSITE-ProRule" id="PRU00023"/>
    </source>
</evidence>
<feature type="repeat" description="ANK" evidence="3">
    <location>
        <begin position="906"/>
        <end position="933"/>
    </location>
</feature>
<evidence type="ECO:0000313" key="6">
    <source>
        <dbReference type="Proteomes" id="UP001390339"/>
    </source>
</evidence>
<sequence length="1055" mass="117383">MGSMINIQPSEQAWDYHRPELERLYVDENKSVQYIKQYMEEKYNFRASKYQFDKHFNRKWKCGKYGSSLVWKALLPYVRKLEQEGKGAAVFIDMKRKSSQEVRNAMARYKGYLSDLSSAGMPILPENAIVQPVVQPITVLISHRLPFYFMERQLVLNLPPPPAGHHSTATTAASKEMLRNPPLERILSVAVPPEQHQPAAFNLPIMSTVTRLFASPLHRALLYSITNNLVGFDAIPPQEILNFLKQETTYSFFLALSSAPDLYTVQALTRSIFWLALNAGDAEAVPFILRHSPGMDVNGNIPGRQNFLGPVILYVEKPIEVASALGHVEVVRALIAAGAQVDGTSAFEKLVDYESKFTSTSRVPEVLKLLLNASSDLSMNQLAYIIRHNDSSVTHELIMKHIRNSYHNWIEDGVFLSILQVQRVHTCYEALKTLRECGVDLNVPLRVHGSPYYIVDVLAERLKAETLCRLLDSFPQFHLTEMAVTRIISDTGDMSLVKYALIHGPGDYAKSEYRDHLINYAVAEDLIQPYTFPKLKTVSSITQRISRGMVVLEYLASRPTGDIQDLKESFIMAALVGDAERIKKLLAEALTSYGKRCSELLYKYDNWLICRTLEAGHPETALSIVEAGVVIRHGARCLKEALRIKHVTLFRALMDAINITSLKSTECDLLSFAIENDGYEYIRDLLENGMDPNDGFPAPLWVAFSYKSLEVAKLLFDYGAIVNGKNSDGETALQVATKTSDPAIVQFALDHGADPHDPRAINMAAERGSCLFNLIMGEHKRRYNNNKGYRGWGVNLLPRCIGTGNLEMFKEMVFTHMADVHASHRTVSDLTSFGHAIRFSKETGLGFLELLLGNKDKLKCFPNTKVSSNRRMTAFLVAVEAGHLPTIKLFLKHGADPGFAPRGVAHGRTPLQLAVENGDLEVVQLLLDHGASVKDPIAYSGGATALQLAAIQGYIPIMQLLLERGAEVDAPPAKIFGETALEGAAHNGRLDTVAFLLSAGAANKGKDKHQLNRAIQLAQGNNHVVVEQLLRDFVETGELQTSMGFFSDFVDLDAC</sequence>
<dbReference type="SUPFAM" id="SSF48403">
    <property type="entry name" value="Ankyrin repeat"/>
    <property type="match status" value="3"/>
</dbReference>
<dbReference type="SMART" id="SM00248">
    <property type="entry name" value="ANK"/>
    <property type="match status" value="10"/>
</dbReference>
<dbReference type="Pfam" id="PF14420">
    <property type="entry name" value="Clr5"/>
    <property type="match status" value="1"/>
</dbReference>
<dbReference type="PROSITE" id="PS50297">
    <property type="entry name" value="ANK_REP_REGION"/>
    <property type="match status" value="4"/>
</dbReference>
<gene>
    <name evidence="5" type="ORF">PGQ11_003054</name>
</gene>
<proteinExistence type="predicted"/>
<feature type="repeat" description="ANK" evidence="3">
    <location>
        <begin position="314"/>
        <end position="346"/>
    </location>
</feature>
<protein>
    <recommendedName>
        <fullName evidence="4">Clr5 domain-containing protein</fullName>
    </recommendedName>
</protein>